<gene>
    <name evidence="1" type="ORF">BsIDN1_14830</name>
</gene>
<evidence type="ECO:0000313" key="2">
    <source>
        <dbReference type="Proteomes" id="UP000464658"/>
    </source>
</evidence>
<protein>
    <recommendedName>
        <fullName evidence="3">Major facilitator superfamily (MFS) profile domain-containing protein</fullName>
    </recommendedName>
</protein>
<dbReference type="AlphaFoldDB" id="A0A5S9M4Y6"/>
<dbReference type="InterPro" id="IPR036259">
    <property type="entry name" value="MFS_trans_sf"/>
</dbReference>
<name>A0A5S9M4Y6_BACIA</name>
<dbReference type="Proteomes" id="UP000464658">
    <property type="component" value="Chromosome"/>
</dbReference>
<dbReference type="SUPFAM" id="SSF103473">
    <property type="entry name" value="MFS general substrate transporter"/>
    <property type="match status" value="1"/>
</dbReference>
<proteinExistence type="predicted"/>
<evidence type="ECO:0008006" key="3">
    <source>
        <dbReference type="Google" id="ProtNLM"/>
    </source>
</evidence>
<organism evidence="1 2">
    <name type="scientific">Bacillus safensis</name>
    <dbReference type="NCBI Taxonomy" id="561879"/>
    <lineage>
        <taxon>Bacteria</taxon>
        <taxon>Bacillati</taxon>
        <taxon>Bacillota</taxon>
        <taxon>Bacilli</taxon>
        <taxon>Bacillales</taxon>
        <taxon>Bacillaceae</taxon>
        <taxon>Bacillus</taxon>
    </lineage>
</organism>
<sequence>MSRIHFMILILLVSVSGFSQGALLPVISIIFEHAGTSPTLNGLHATGLYLGVLLASPFYGSTASPVWI</sequence>
<accession>A0A5S9M4Y6</accession>
<evidence type="ECO:0000313" key="1">
    <source>
        <dbReference type="EMBL" id="BBP87865.1"/>
    </source>
</evidence>
<reference evidence="1 2" key="1">
    <citation type="submission" date="2019-12" db="EMBL/GenBank/DDBJ databases">
        <title>Full genome sequence of a Bacillus safensis strain isolated from commercially available natto in Indonesia.</title>
        <authorList>
            <person name="Yoshida M."/>
            <person name="Uomi M."/>
            <person name="Waturangi D."/>
            <person name="Ekaputri J.J."/>
            <person name="Setiamarga D.H.E."/>
        </authorList>
    </citation>
    <scope>NUCLEOTIDE SEQUENCE [LARGE SCALE GENOMIC DNA]</scope>
    <source>
        <strain evidence="1 2">IDN1</strain>
    </source>
</reference>
<dbReference type="EMBL" id="AP021906">
    <property type="protein sequence ID" value="BBP87865.1"/>
    <property type="molecule type" value="Genomic_DNA"/>
</dbReference>